<comment type="caution">
    <text evidence="2">The sequence shown here is derived from an EMBL/GenBank/DDBJ whole genome shotgun (WGS) entry which is preliminary data.</text>
</comment>
<feature type="transmembrane region" description="Helical" evidence="1">
    <location>
        <begin position="88"/>
        <end position="106"/>
    </location>
</feature>
<reference evidence="2 3" key="1">
    <citation type="submission" date="2017-11" db="EMBL/GenBank/DDBJ databases">
        <title>Isolation and Characterization of Methanogenic Archaea from Saline Meromictic Lake at Siberia.</title>
        <authorList>
            <person name="Shen Y."/>
            <person name="Huang H.-H."/>
            <person name="Lai M.-C."/>
            <person name="Chen S.-C."/>
        </authorList>
    </citation>
    <scope>NUCLEOTIDE SEQUENCE [LARGE SCALE GENOMIC DNA]</scope>
    <source>
        <strain evidence="2 3">SY-01</strain>
    </source>
</reference>
<dbReference type="OrthoDB" id="140944at2157"/>
<dbReference type="PANTHER" id="PTHR38468">
    <property type="entry name" value="SLL0939 PROTEIN"/>
    <property type="match status" value="1"/>
</dbReference>
<evidence type="ECO:0008006" key="4">
    <source>
        <dbReference type="Google" id="ProtNLM"/>
    </source>
</evidence>
<protein>
    <recommendedName>
        <fullName evidence="4">DUF1622 domain-containing protein</fullName>
    </recommendedName>
</protein>
<keyword evidence="1" id="KW-0812">Transmembrane</keyword>
<keyword evidence="1" id="KW-1133">Transmembrane helix</keyword>
<keyword evidence="3" id="KW-1185">Reference proteome</keyword>
<dbReference type="EMBL" id="PGGK01000002">
    <property type="protein sequence ID" value="TGC10921.1"/>
    <property type="molecule type" value="Genomic_DNA"/>
</dbReference>
<dbReference type="AlphaFoldDB" id="A0A4E0QT03"/>
<evidence type="ECO:0000313" key="3">
    <source>
        <dbReference type="Proteomes" id="UP000297295"/>
    </source>
</evidence>
<keyword evidence="1" id="KW-0472">Membrane</keyword>
<name>A0A4E0QT03_9EURY</name>
<feature type="transmembrane region" description="Helical" evidence="1">
    <location>
        <begin position="20"/>
        <end position="43"/>
    </location>
</feature>
<feature type="transmembrane region" description="Helical" evidence="1">
    <location>
        <begin position="64"/>
        <end position="82"/>
    </location>
</feature>
<dbReference type="Pfam" id="PF07784">
    <property type="entry name" value="DUF1622"/>
    <property type="match status" value="1"/>
</dbReference>
<organism evidence="2 3">
    <name type="scientific">Methanolobus halotolerans</name>
    <dbReference type="NCBI Taxonomy" id="2052935"/>
    <lineage>
        <taxon>Archaea</taxon>
        <taxon>Methanobacteriati</taxon>
        <taxon>Methanobacteriota</taxon>
        <taxon>Stenosarchaea group</taxon>
        <taxon>Methanomicrobia</taxon>
        <taxon>Methanosarcinales</taxon>
        <taxon>Methanosarcinaceae</taxon>
        <taxon>Methanolobus</taxon>
    </lineage>
</organism>
<dbReference type="InterPro" id="IPR012427">
    <property type="entry name" value="DUF1622"/>
</dbReference>
<evidence type="ECO:0000313" key="2">
    <source>
        <dbReference type="EMBL" id="TGC10921.1"/>
    </source>
</evidence>
<dbReference type="Proteomes" id="UP000297295">
    <property type="component" value="Unassembled WGS sequence"/>
</dbReference>
<proteinExistence type="predicted"/>
<evidence type="ECO:0000256" key="1">
    <source>
        <dbReference type="SAM" id="Phobius"/>
    </source>
</evidence>
<sequence>MVSIEYLASFGSSLLTLFETLLKVVGILLIFYGGVLAAGEIILYEVRKKPYSYAHIRRMFTDRILFGLEFLIAADVMVTVREPELGEILLLGAIVVIRSVLGYFLTKEMSEYHFKQ</sequence>
<gene>
    <name evidence="2" type="ORF">CUN85_01845</name>
</gene>
<dbReference type="PANTHER" id="PTHR38468:SF1">
    <property type="entry name" value="SLL0939 PROTEIN"/>
    <property type="match status" value="1"/>
</dbReference>
<accession>A0A4E0QT03</accession>